<evidence type="ECO:0000256" key="1">
    <source>
        <dbReference type="ARBA" id="ARBA00004651"/>
    </source>
</evidence>
<dbReference type="PANTHER" id="PTHR30572">
    <property type="entry name" value="MEMBRANE COMPONENT OF TRANSPORTER-RELATED"/>
    <property type="match status" value="1"/>
</dbReference>
<dbReference type="Pfam" id="PF02687">
    <property type="entry name" value="FtsX"/>
    <property type="match status" value="1"/>
</dbReference>
<feature type="transmembrane region" description="Helical" evidence="7">
    <location>
        <begin position="20"/>
        <end position="42"/>
    </location>
</feature>
<keyword evidence="11" id="KW-1185">Reference proteome</keyword>
<dbReference type="Proteomes" id="UP001430149">
    <property type="component" value="Unassembled WGS sequence"/>
</dbReference>
<dbReference type="PANTHER" id="PTHR30572:SF4">
    <property type="entry name" value="ABC TRANSPORTER PERMEASE YTRF"/>
    <property type="match status" value="1"/>
</dbReference>
<feature type="domain" description="MacB-like periplasmic core" evidence="9">
    <location>
        <begin position="25"/>
        <end position="255"/>
    </location>
</feature>
<feature type="transmembrane region" description="Helical" evidence="7">
    <location>
        <begin position="292"/>
        <end position="319"/>
    </location>
</feature>
<keyword evidence="3 7" id="KW-0812">Transmembrane</keyword>
<reference evidence="10" key="1">
    <citation type="submission" date="2020-10" db="EMBL/GenBank/DDBJ databases">
        <title>Phylogeny of dyella-like bacteria.</title>
        <authorList>
            <person name="Fu J."/>
        </authorList>
    </citation>
    <scope>NUCLEOTIDE SEQUENCE</scope>
    <source>
        <strain evidence="10">DHOC52</strain>
    </source>
</reference>
<feature type="transmembrane region" description="Helical" evidence="7">
    <location>
        <begin position="348"/>
        <end position="369"/>
    </location>
</feature>
<evidence type="ECO:0000256" key="2">
    <source>
        <dbReference type="ARBA" id="ARBA00022475"/>
    </source>
</evidence>
<gene>
    <name evidence="10" type="ORF">ISP19_16765</name>
</gene>
<keyword evidence="2" id="KW-1003">Cell membrane</keyword>
<organism evidence="10 11">
    <name type="scientific">Dyella flava</name>
    <dbReference type="NCBI Taxonomy" id="1920170"/>
    <lineage>
        <taxon>Bacteria</taxon>
        <taxon>Pseudomonadati</taxon>
        <taxon>Pseudomonadota</taxon>
        <taxon>Gammaproteobacteria</taxon>
        <taxon>Lysobacterales</taxon>
        <taxon>Rhodanobacteraceae</taxon>
        <taxon>Dyella</taxon>
    </lineage>
</organism>
<evidence type="ECO:0000259" key="9">
    <source>
        <dbReference type="Pfam" id="PF12704"/>
    </source>
</evidence>
<evidence type="ECO:0000313" key="10">
    <source>
        <dbReference type="EMBL" id="MBM7127030.1"/>
    </source>
</evidence>
<dbReference type="Pfam" id="PF12704">
    <property type="entry name" value="MacB_PCD"/>
    <property type="match status" value="1"/>
</dbReference>
<dbReference type="InterPro" id="IPR050250">
    <property type="entry name" value="Macrolide_Exporter_MacB"/>
</dbReference>
<evidence type="ECO:0000256" key="6">
    <source>
        <dbReference type="ARBA" id="ARBA00038076"/>
    </source>
</evidence>
<evidence type="ECO:0000313" key="11">
    <source>
        <dbReference type="Proteomes" id="UP001430149"/>
    </source>
</evidence>
<dbReference type="EMBL" id="JADIKE010000038">
    <property type="protein sequence ID" value="MBM7127030.1"/>
    <property type="molecule type" value="Genomic_DNA"/>
</dbReference>
<dbReference type="InterPro" id="IPR025857">
    <property type="entry name" value="MacB_PCD"/>
</dbReference>
<comment type="similarity">
    <text evidence="6">Belongs to the ABC-4 integral membrane protein family.</text>
</comment>
<dbReference type="RefSeq" id="WP_204683566.1">
    <property type="nucleotide sequence ID" value="NZ_BSNR01000007.1"/>
</dbReference>
<evidence type="ECO:0000256" key="7">
    <source>
        <dbReference type="SAM" id="Phobius"/>
    </source>
</evidence>
<comment type="subcellular location">
    <subcellularLocation>
        <location evidence="1">Cell membrane</location>
        <topology evidence="1">Multi-pass membrane protein</topology>
    </subcellularLocation>
</comment>
<evidence type="ECO:0000256" key="3">
    <source>
        <dbReference type="ARBA" id="ARBA00022692"/>
    </source>
</evidence>
<accession>A0ABS2K8I9</accession>
<name>A0ABS2K8I9_9GAMM</name>
<evidence type="ECO:0000259" key="8">
    <source>
        <dbReference type="Pfam" id="PF02687"/>
    </source>
</evidence>
<keyword evidence="4 7" id="KW-1133">Transmembrane helix</keyword>
<feature type="domain" description="ABC3 transporter permease C-terminal" evidence="8">
    <location>
        <begin position="298"/>
        <end position="410"/>
    </location>
</feature>
<dbReference type="InterPro" id="IPR003838">
    <property type="entry name" value="ABC3_permease_C"/>
</dbReference>
<comment type="caution">
    <text evidence="10">The sequence shown here is derived from an EMBL/GenBank/DDBJ whole genome shotgun (WGS) entry which is preliminary data.</text>
</comment>
<keyword evidence="5 7" id="KW-0472">Membrane</keyword>
<protein>
    <submittedName>
        <fullName evidence="10">ABC transporter permease</fullName>
    </submittedName>
</protein>
<proteinExistence type="inferred from homology"/>
<evidence type="ECO:0000256" key="5">
    <source>
        <dbReference type="ARBA" id="ARBA00023136"/>
    </source>
</evidence>
<feature type="transmembrane region" description="Helical" evidence="7">
    <location>
        <begin position="381"/>
        <end position="400"/>
    </location>
</feature>
<evidence type="ECO:0000256" key="4">
    <source>
        <dbReference type="ARBA" id="ARBA00022989"/>
    </source>
</evidence>
<sequence>MTLHPMIAALRKHKAGVVLIAMQIALTLAIVCNAIFIIYARVENVRRPTGMDESNLFMVTQQWVGAPSGDDAASIQKLDAMQREDLNTLRSLSDVESVTPVDTLPLFPSSWNGSVALKPGTDLRSGTARSTYYFGDEQLLKTLGLHLIAGRNFTAADITNKGFRDPAEASMVIITKALADKLYPQGDAVGKVIYLDGGNKPTTIIGEVERLQVPSVDSWASSFVWNSTIEPMRLNANFSRYAIRAKPGRLDAAMRAVPPALYAANPMRVLDDDSIKSFKDIRAEAYRADIGMAVLMGVVCVILLAVTAAGIVGLTSFWVGQRHRQIGVRRALGARKVDILHYFQLENLLIAGTGAVIGIALAIGLNMVLMENFAMDRMPVVYVLCGLVIVMVLGQVAVFVPARRASNVPPVVATRTV</sequence>